<reference evidence="3" key="1">
    <citation type="journal article" date="2012" name="Nature">
        <title>The tomato genome sequence provides insights into fleshy fruit evolution.</title>
        <authorList>
            <consortium name="Tomato Genome Consortium"/>
        </authorList>
    </citation>
    <scope>NUCLEOTIDE SEQUENCE [LARGE SCALE GENOMIC DNA]</scope>
    <source>
        <strain evidence="3">cv. Heinz 1706</strain>
    </source>
</reference>
<evidence type="ECO:0000313" key="3">
    <source>
        <dbReference type="EnsemblPlants" id="Solyc12g011100.2.1"/>
    </source>
</evidence>
<dbReference type="PaxDb" id="4081-Solyc12g011100.1.1"/>
<accession>A0A3Q7J4W8</accession>
<proteinExistence type="predicted"/>
<dbReference type="AlphaFoldDB" id="A0A3Q7J4W8"/>
<sequence>MSINKGTTCVLLVMVFFVLSMNSWCEYGEATRILLAFSTSTQATQRMDYQSSSHRRSTRASPRGGYPSPAANVNDHVHH</sequence>
<name>A0A3Q7J4W8_SOLLC</name>
<keyword evidence="4" id="KW-1185">Reference proteome</keyword>
<keyword evidence="2" id="KW-0732">Signal</keyword>
<feature type="signal peptide" evidence="2">
    <location>
        <begin position="1"/>
        <end position="25"/>
    </location>
</feature>
<dbReference type="Proteomes" id="UP000004994">
    <property type="component" value="Chromosome 12"/>
</dbReference>
<feature type="compositionally biased region" description="Polar residues" evidence="1">
    <location>
        <begin position="41"/>
        <end position="52"/>
    </location>
</feature>
<feature type="region of interest" description="Disordered" evidence="1">
    <location>
        <begin position="41"/>
        <end position="79"/>
    </location>
</feature>
<dbReference type="InParanoid" id="A0A3Q7J4W8"/>
<dbReference type="OMA" id="CMNSWCE"/>
<feature type="chain" id="PRO_5018767634" evidence="2">
    <location>
        <begin position="26"/>
        <end position="79"/>
    </location>
</feature>
<dbReference type="Gramene" id="Solyc12g011100.2.1">
    <property type="protein sequence ID" value="Solyc12g011100.2.1"/>
    <property type="gene ID" value="Solyc12g011100.2"/>
</dbReference>
<evidence type="ECO:0000256" key="1">
    <source>
        <dbReference type="SAM" id="MobiDB-lite"/>
    </source>
</evidence>
<evidence type="ECO:0000256" key="2">
    <source>
        <dbReference type="SAM" id="SignalP"/>
    </source>
</evidence>
<reference evidence="3" key="2">
    <citation type="submission" date="2019-01" db="UniProtKB">
        <authorList>
            <consortium name="EnsemblPlants"/>
        </authorList>
    </citation>
    <scope>IDENTIFICATION</scope>
    <source>
        <strain evidence="3">cv. Heinz 1706</strain>
    </source>
</reference>
<dbReference type="EnsemblPlants" id="Solyc12g011100.2.1">
    <property type="protein sequence ID" value="Solyc12g011100.2.1"/>
    <property type="gene ID" value="Solyc12g011100.2"/>
</dbReference>
<organism evidence="3">
    <name type="scientific">Solanum lycopersicum</name>
    <name type="common">Tomato</name>
    <name type="synonym">Lycopersicon esculentum</name>
    <dbReference type="NCBI Taxonomy" id="4081"/>
    <lineage>
        <taxon>Eukaryota</taxon>
        <taxon>Viridiplantae</taxon>
        <taxon>Streptophyta</taxon>
        <taxon>Embryophyta</taxon>
        <taxon>Tracheophyta</taxon>
        <taxon>Spermatophyta</taxon>
        <taxon>Magnoliopsida</taxon>
        <taxon>eudicotyledons</taxon>
        <taxon>Gunneridae</taxon>
        <taxon>Pentapetalae</taxon>
        <taxon>asterids</taxon>
        <taxon>lamiids</taxon>
        <taxon>Solanales</taxon>
        <taxon>Solanaceae</taxon>
        <taxon>Solanoideae</taxon>
        <taxon>Solaneae</taxon>
        <taxon>Solanum</taxon>
        <taxon>Solanum subgen. Lycopersicon</taxon>
    </lineage>
</organism>
<protein>
    <submittedName>
        <fullName evidence="3">Uncharacterized protein</fullName>
    </submittedName>
</protein>
<evidence type="ECO:0000313" key="4">
    <source>
        <dbReference type="Proteomes" id="UP000004994"/>
    </source>
</evidence>